<feature type="compositionally biased region" description="Basic and acidic residues" evidence="1">
    <location>
        <begin position="172"/>
        <end position="185"/>
    </location>
</feature>
<dbReference type="AlphaFoldDB" id="A0A397T2M5"/>
<evidence type="ECO:0000256" key="1">
    <source>
        <dbReference type="SAM" id="MobiDB-lite"/>
    </source>
</evidence>
<comment type="caution">
    <text evidence="2">The sequence shown here is derived from an EMBL/GenBank/DDBJ whole genome shotgun (WGS) entry which is preliminary data.</text>
</comment>
<feature type="compositionally biased region" description="Acidic residues" evidence="1">
    <location>
        <begin position="153"/>
        <end position="165"/>
    </location>
</feature>
<evidence type="ECO:0000313" key="2">
    <source>
        <dbReference type="EMBL" id="RIA90505.1"/>
    </source>
</evidence>
<dbReference type="EMBL" id="QKYT01000179">
    <property type="protein sequence ID" value="RIA90505.1"/>
    <property type="molecule type" value="Genomic_DNA"/>
</dbReference>
<accession>A0A397T2M5</accession>
<name>A0A397T2M5_9GLOM</name>
<gene>
    <name evidence="2" type="ORF">C1645_737822</name>
</gene>
<organism evidence="2 3">
    <name type="scientific">Glomus cerebriforme</name>
    <dbReference type="NCBI Taxonomy" id="658196"/>
    <lineage>
        <taxon>Eukaryota</taxon>
        <taxon>Fungi</taxon>
        <taxon>Fungi incertae sedis</taxon>
        <taxon>Mucoromycota</taxon>
        <taxon>Glomeromycotina</taxon>
        <taxon>Glomeromycetes</taxon>
        <taxon>Glomerales</taxon>
        <taxon>Glomeraceae</taxon>
        <taxon>Glomus</taxon>
    </lineage>
</organism>
<sequence length="185" mass="21792">MPIFSGKEDEDVNDWVRQFEVVFTASGKAAGTNGTRQAAYAATCLRGLEPVLEYQVRRTNPANLNNAIDIARKEKEAKGQTGQERNMEEILKEETNKYKKVNPIVKELQNKEVKNDEMDDLINRMKKMEAHVMRRNKMYDEYNEYENNEYDAYEMENEEYSEENDMYPAPPRRSERNKDKVMKDE</sequence>
<reference evidence="2 3" key="1">
    <citation type="submission" date="2018-06" db="EMBL/GenBank/DDBJ databases">
        <title>Comparative genomics reveals the genomic features of Rhizophagus irregularis, R. cerebriforme, R. diaphanum and Gigaspora rosea, and their symbiotic lifestyle signature.</title>
        <authorList>
            <person name="Morin E."/>
            <person name="San Clemente H."/>
            <person name="Chen E.C.H."/>
            <person name="De La Providencia I."/>
            <person name="Hainaut M."/>
            <person name="Kuo A."/>
            <person name="Kohler A."/>
            <person name="Murat C."/>
            <person name="Tang N."/>
            <person name="Roy S."/>
            <person name="Loubradou J."/>
            <person name="Henrissat B."/>
            <person name="Grigoriev I.V."/>
            <person name="Corradi N."/>
            <person name="Roux C."/>
            <person name="Martin F.M."/>
        </authorList>
    </citation>
    <scope>NUCLEOTIDE SEQUENCE [LARGE SCALE GENOMIC DNA]</scope>
    <source>
        <strain evidence="2 3">DAOM 227022</strain>
    </source>
</reference>
<dbReference type="OrthoDB" id="2404452at2759"/>
<protein>
    <submittedName>
        <fullName evidence="2">Uncharacterized protein</fullName>
    </submittedName>
</protein>
<keyword evidence="3" id="KW-1185">Reference proteome</keyword>
<dbReference type="Proteomes" id="UP000265703">
    <property type="component" value="Unassembled WGS sequence"/>
</dbReference>
<evidence type="ECO:0000313" key="3">
    <source>
        <dbReference type="Proteomes" id="UP000265703"/>
    </source>
</evidence>
<feature type="region of interest" description="Disordered" evidence="1">
    <location>
        <begin position="153"/>
        <end position="185"/>
    </location>
</feature>
<proteinExistence type="predicted"/>